<dbReference type="EMBL" id="JSAB01000438">
    <property type="protein sequence ID" value="RNF27905.1"/>
    <property type="molecule type" value="Genomic_DNA"/>
</dbReference>
<name>A0A422QDE2_9BURK</name>
<comment type="subcellular location">
    <subcellularLocation>
        <location evidence="1 7">Cell membrane</location>
        <topology evidence="1 7">Multi-pass membrane protein</topology>
    </subcellularLocation>
</comment>
<dbReference type="PANTHER" id="PTHR30353:SF0">
    <property type="entry name" value="TRANSMEMBRANE PROTEIN"/>
    <property type="match status" value="1"/>
</dbReference>
<evidence type="ECO:0000256" key="4">
    <source>
        <dbReference type="ARBA" id="ARBA00022692"/>
    </source>
</evidence>
<feature type="domain" description="VTT" evidence="8">
    <location>
        <begin position="47"/>
        <end position="171"/>
    </location>
</feature>
<dbReference type="Proteomes" id="UP000283254">
    <property type="component" value="Unassembled WGS sequence"/>
</dbReference>
<dbReference type="InterPro" id="IPR032816">
    <property type="entry name" value="VTT_dom"/>
</dbReference>
<keyword evidence="3 7" id="KW-1003">Cell membrane</keyword>
<dbReference type="PANTHER" id="PTHR30353">
    <property type="entry name" value="INNER MEMBRANE PROTEIN DEDA-RELATED"/>
    <property type="match status" value="1"/>
</dbReference>
<evidence type="ECO:0000259" key="8">
    <source>
        <dbReference type="Pfam" id="PF09335"/>
    </source>
</evidence>
<reference evidence="9" key="1">
    <citation type="submission" date="2014-10" db="EMBL/GenBank/DDBJ databases">
        <title>Massilia sp. genome.</title>
        <authorList>
            <person name="Xu B."/>
            <person name="Dai L."/>
            <person name="Huang Z."/>
        </authorList>
    </citation>
    <scope>NUCLEOTIDE SEQUENCE [LARGE SCALE GENOMIC DNA]</scope>
    <source>
        <strain evidence="9">CFS-1</strain>
    </source>
</reference>
<gene>
    <name evidence="9" type="ORF">NM04_26040</name>
</gene>
<keyword evidence="4 7" id="KW-0812">Transmembrane</keyword>
<feature type="transmembrane region" description="Helical" evidence="7">
    <location>
        <begin position="152"/>
        <end position="174"/>
    </location>
</feature>
<dbReference type="Pfam" id="PF09335">
    <property type="entry name" value="VTT_dom"/>
    <property type="match status" value="1"/>
</dbReference>
<proteinExistence type="inferred from homology"/>
<feature type="transmembrane region" description="Helical" evidence="7">
    <location>
        <begin position="67"/>
        <end position="92"/>
    </location>
</feature>
<organism evidence="9 10">
    <name type="scientific">Massilia aurea</name>
    <dbReference type="NCBI Taxonomy" id="373040"/>
    <lineage>
        <taxon>Bacteria</taxon>
        <taxon>Pseudomonadati</taxon>
        <taxon>Pseudomonadota</taxon>
        <taxon>Betaproteobacteria</taxon>
        <taxon>Burkholderiales</taxon>
        <taxon>Oxalobacteraceae</taxon>
        <taxon>Telluria group</taxon>
        <taxon>Massilia</taxon>
    </lineage>
</organism>
<comment type="similarity">
    <text evidence="2 7">Belongs to the DedA family.</text>
</comment>
<keyword evidence="6 7" id="KW-0472">Membrane</keyword>
<sequence length="218" mass="24106">MLTTLLDWFLHLDRHLAVLAAEYQILVYVLLFAVIFVETGVVVMPFLPGDSLLFVTGALAAKGMLSLPVLIPLLIVAAVVGDIVNFAIGTLFRDRVKHGYQLRFIKPEHIAHTERFFERHGPKTIVLARYVPIVRTLAPFVAALGSMRYRTFLSYNVAGGTLWVVSLTLAGFAFGNITWVNDNLTAVIMGIIVLSLVPGIVAWLQERHRARAGADRQA</sequence>
<evidence type="ECO:0000256" key="1">
    <source>
        <dbReference type="ARBA" id="ARBA00004651"/>
    </source>
</evidence>
<dbReference type="InterPro" id="IPR032818">
    <property type="entry name" value="DedA-like"/>
</dbReference>
<evidence type="ECO:0000256" key="6">
    <source>
        <dbReference type="ARBA" id="ARBA00023136"/>
    </source>
</evidence>
<feature type="transmembrane region" description="Helical" evidence="7">
    <location>
        <begin position="186"/>
        <end position="204"/>
    </location>
</feature>
<evidence type="ECO:0000256" key="7">
    <source>
        <dbReference type="RuleBase" id="RU367016"/>
    </source>
</evidence>
<keyword evidence="10" id="KW-1185">Reference proteome</keyword>
<protein>
    <recommendedName>
        <fullName evidence="8">VTT domain-containing protein</fullName>
    </recommendedName>
</protein>
<accession>A0A422QDE2</accession>
<feature type="transmembrane region" description="Helical" evidence="7">
    <location>
        <begin position="25"/>
        <end position="47"/>
    </location>
</feature>
<evidence type="ECO:0000256" key="3">
    <source>
        <dbReference type="ARBA" id="ARBA00022475"/>
    </source>
</evidence>
<evidence type="ECO:0000313" key="10">
    <source>
        <dbReference type="Proteomes" id="UP000283254"/>
    </source>
</evidence>
<dbReference type="OrthoDB" id="9813426at2"/>
<keyword evidence="5 7" id="KW-1133">Transmembrane helix</keyword>
<comment type="caution">
    <text evidence="9">The sequence shown here is derived from an EMBL/GenBank/DDBJ whole genome shotgun (WGS) entry which is preliminary data.</text>
</comment>
<evidence type="ECO:0000313" key="9">
    <source>
        <dbReference type="EMBL" id="RNF27905.1"/>
    </source>
</evidence>
<evidence type="ECO:0000256" key="5">
    <source>
        <dbReference type="ARBA" id="ARBA00022989"/>
    </source>
</evidence>
<dbReference type="GO" id="GO:0005886">
    <property type="term" value="C:plasma membrane"/>
    <property type="evidence" value="ECO:0007669"/>
    <property type="project" value="UniProtKB-SubCell"/>
</dbReference>
<dbReference type="AlphaFoldDB" id="A0A422QDE2"/>
<evidence type="ECO:0000256" key="2">
    <source>
        <dbReference type="ARBA" id="ARBA00010792"/>
    </source>
</evidence>
<dbReference type="RefSeq" id="WP_123072216.1">
    <property type="nucleotide sequence ID" value="NZ_JSAB01000438.1"/>
</dbReference>